<dbReference type="EMBL" id="JH168228">
    <property type="protein sequence ID" value="EHB03824.1"/>
    <property type="molecule type" value="Genomic_DNA"/>
</dbReference>
<dbReference type="InParanoid" id="G5B3G5"/>
<reference evidence="1 2" key="1">
    <citation type="journal article" date="2011" name="Nature">
        <title>Genome sequencing reveals insights into physiology and longevity of the naked mole rat.</title>
        <authorList>
            <person name="Kim E.B."/>
            <person name="Fang X."/>
            <person name="Fushan A.A."/>
            <person name="Huang Z."/>
            <person name="Lobanov A.V."/>
            <person name="Han L."/>
            <person name="Marino S.M."/>
            <person name="Sun X."/>
            <person name="Turanov A.A."/>
            <person name="Yang P."/>
            <person name="Yim S.H."/>
            <person name="Zhao X."/>
            <person name="Kasaikina M.V."/>
            <person name="Stoletzki N."/>
            <person name="Peng C."/>
            <person name="Polak P."/>
            <person name="Xiong Z."/>
            <person name="Kiezun A."/>
            <person name="Zhu Y."/>
            <person name="Chen Y."/>
            <person name="Kryukov G.V."/>
            <person name="Zhang Q."/>
            <person name="Peshkin L."/>
            <person name="Yang L."/>
            <person name="Bronson R.T."/>
            <person name="Buffenstein R."/>
            <person name="Wang B."/>
            <person name="Han C."/>
            <person name="Li Q."/>
            <person name="Chen L."/>
            <person name="Zhao W."/>
            <person name="Sunyaev S.R."/>
            <person name="Park T.J."/>
            <person name="Zhang G."/>
            <person name="Wang J."/>
            <person name="Gladyshev V.N."/>
        </authorList>
    </citation>
    <scope>NUCLEOTIDE SEQUENCE [LARGE SCALE GENOMIC DNA]</scope>
</reference>
<protein>
    <submittedName>
        <fullName evidence="1">Uncharacterized protein</fullName>
    </submittedName>
</protein>
<proteinExistence type="predicted"/>
<sequence>MPIQNICKKKKTRIISEEQKNFKAFISLTWPVPMPDSSIQEDARKLERGH</sequence>
<evidence type="ECO:0000313" key="1">
    <source>
        <dbReference type="EMBL" id="EHB03824.1"/>
    </source>
</evidence>
<evidence type="ECO:0000313" key="2">
    <source>
        <dbReference type="Proteomes" id="UP000006813"/>
    </source>
</evidence>
<name>G5B3G5_HETGA</name>
<dbReference type="Proteomes" id="UP000006813">
    <property type="component" value="Unassembled WGS sequence"/>
</dbReference>
<organism evidence="1 2">
    <name type="scientific">Heterocephalus glaber</name>
    <name type="common">Naked mole rat</name>
    <dbReference type="NCBI Taxonomy" id="10181"/>
    <lineage>
        <taxon>Eukaryota</taxon>
        <taxon>Metazoa</taxon>
        <taxon>Chordata</taxon>
        <taxon>Craniata</taxon>
        <taxon>Vertebrata</taxon>
        <taxon>Euteleostomi</taxon>
        <taxon>Mammalia</taxon>
        <taxon>Eutheria</taxon>
        <taxon>Euarchontoglires</taxon>
        <taxon>Glires</taxon>
        <taxon>Rodentia</taxon>
        <taxon>Hystricomorpha</taxon>
        <taxon>Bathyergidae</taxon>
        <taxon>Heterocephalus</taxon>
    </lineage>
</organism>
<gene>
    <name evidence="1" type="ORF">GW7_16382</name>
</gene>
<accession>G5B3G5</accession>
<dbReference type="AlphaFoldDB" id="G5B3G5"/>